<dbReference type="Proteomes" id="UP000243297">
    <property type="component" value="Unassembled WGS sequence"/>
</dbReference>
<feature type="transmembrane region" description="Helical" evidence="1">
    <location>
        <begin position="39"/>
        <end position="59"/>
    </location>
</feature>
<dbReference type="EMBL" id="FUWY01000007">
    <property type="protein sequence ID" value="SJZ96238.1"/>
    <property type="molecule type" value="Genomic_DNA"/>
</dbReference>
<evidence type="ECO:0000313" key="2">
    <source>
        <dbReference type="EMBL" id="SJZ96238.1"/>
    </source>
</evidence>
<accession>A0A1T4PZ47</accession>
<evidence type="ECO:0000313" key="3">
    <source>
        <dbReference type="Proteomes" id="UP000243297"/>
    </source>
</evidence>
<proteinExistence type="predicted"/>
<protein>
    <submittedName>
        <fullName evidence="2">Uncharacterized protein</fullName>
    </submittedName>
</protein>
<reference evidence="3" key="1">
    <citation type="submission" date="2017-02" db="EMBL/GenBank/DDBJ databases">
        <authorList>
            <person name="Varghese N."/>
            <person name="Submissions S."/>
        </authorList>
    </citation>
    <scope>NUCLEOTIDE SEQUENCE [LARGE SCALE GENOMIC DNA]</scope>
    <source>
        <strain evidence="3">ATCC 25662</strain>
    </source>
</reference>
<keyword evidence="1" id="KW-1133">Transmembrane helix</keyword>
<sequence>MDEFYTFNDFLPIYQIDSNEIDYNRTLFKAFELSYTNGLFQFAYIQMHMLFMVCIYNMLLKLSIIYPAELETAIHYMLKDRSSDFYGKSNTKNGKLYFGSFACISESDVFLLLKIVGMDSNLKGELTKLVTERNKYAHANGNITITSQETIDDRIIIYIKLIERVAILMNSKVLELYVNIIESSEFHSPDSRETYLDDIEYMREEFIKRYAVSISELNVCRKFDINSLHENEKFEEIKKLHIALVAIHKSIGADE</sequence>
<keyword evidence="3" id="KW-1185">Reference proteome</keyword>
<keyword evidence="1" id="KW-0812">Transmembrane</keyword>
<organism evidence="2 3">
    <name type="scientific">Anaerorhabdus furcosa</name>
    <dbReference type="NCBI Taxonomy" id="118967"/>
    <lineage>
        <taxon>Bacteria</taxon>
        <taxon>Bacillati</taxon>
        <taxon>Bacillota</taxon>
        <taxon>Erysipelotrichia</taxon>
        <taxon>Erysipelotrichales</taxon>
        <taxon>Erysipelotrichaceae</taxon>
        <taxon>Anaerorhabdus</taxon>
    </lineage>
</organism>
<keyword evidence="1" id="KW-0472">Membrane</keyword>
<dbReference type="AlphaFoldDB" id="A0A1T4PZ47"/>
<gene>
    <name evidence="2" type="ORF">SAMN02745191_2238</name>
</gene>
<evidence type="ECO:0000256" key="1">
    <source>
        <dbReference type="SAM" id="Phobius"/>
    </source>
</evidence>
<name>A0A1T4PZ47_9FIRM</name>